<sequence>MCCDTIFRVVKVSPHVFAVQDVWVLNGDHVHPRSTYPQRSEWIRELLGLFHSPDLVALVPLSELPVGTIIRGTEAYDDIPGSLGVFLPDKE</sequence>
<organism evidence="1">
    <name type="scientific">viral metagenome</name>
    <dbReference type="NCBI Taxonomy" id="1070528"/>
    <lineage>
        <taxon>unclassified sequences</taxon>
        <taxon>metagenomes</taxon>
        <taxon>organismal metagenomes</taxon>
    </lineage>
</organism>
<evidence type="ECO:0000313" key="1">
    <source>
        <dbReference type="EMBL" id="QHU36472.1"/>
    </source>
</evidence>
<protein>
    <submittedName>
        <fullName evidence="1">Uncharacterized protein</fullName>
    </submittedName>
</protein>
<dbReference type="AlphaFoldDB" id="A0A6C0M4W2"/>
<name>A0A6C0M4W2_9ZZZZ</name>
<reference evidence="1" key="1">
    <citation type="journal article" date="2020" name="Nature">
        <title>Giant virus diversity and host interactions through global metagenomics.</title>
        <authorList>
            <person name="Schulz F."/>
            <person name="Roux S."/>
            <person name="Paez-Espino D."/>
            <person name="Jungbluth S."/>
            <person name="Walsh D.A."/>
            <person name="Denef V.J."/>
            <person name="McMahon K.D."/>
            <person name="Konstantinidis K.T."/>
            <person name="Eloe-Fadrosh E.A."/>
            <person name="Kyrpides N.C."/>
            <person name="Woyke T."/>
        </authorList>
    </citation>
    <scope>NUCLEOTIDE SEQUENCE</scope>
    <source>
        <strain evidence="1">GVMAG-S-1035231-58</strain>
    </source>
</reference>
<dbReference type="EMBL" id="MN740639">
    <property type="protein sequence ID" value="QHU36472.1"/>
    <property type="molecule type" value="Genomic_DNA"/>
</dbReference>
<accession>A0A6C0M4W2</accession>
<proteinExistence type="predicted"/>